<evidence type="ECO:0000256" key="1">
    <source>
        <dbReference type="SAM" id="MobiDB-lite"/>
    </source>
</evidence>
<keyword evidence="2" id="KW-1133">Transmembrane helix</keyword>
<organism evidence="3 4">
    <name type="scientific">Xylaria arbuscula</name>
    <dbReference type="NCBI Taxonomy" id="114810"/>
    <lineage>
        <taxon>Eukaryota</taxon>
        <taxon>Fungi</taxon>
        <taxon>Dikarya</taxon>
        <taxon>Ascomycota</taxon>
        <taxon>Pezizomycotina</taxon>
        <taxon>Sordariomycetes</taxon>
        <taxon>Xylariomycetidae</taxon>
        <taxon>Xylariales</taxon>
        <taxon>Xylariaceae</taxon>
        <taxon>Xylaria</taxon>
    </lineage>
</organism>
<sequence>MASLQLDTEYYPVYLGLWVNWSHGPVFGHTLTLTRRDGGFLIAFTALFISFVSTRGWRILAFGLHRYYSSPSPQHAVYHQAQAILRNSDTQTSILQLTNLLYTKFRWGADSRDEKYRLRKLLHIPKLAFILLLAFFYTTALTIAGGFSSQFSTAVGNEVLIKSLNCGWNSARLLDNDNVFRAVPLLASDVNNAANYAQQCYSNSSIRVLDCGRLVARSIPRQIDTQAPCPFLNKDICRTSNKNIRIDSGYIDSRDSYGLNTPDNEKVLSRFVAHCAPMKTQGYTSRRKILPANINGRNVTSDDVIVYHYGNIKTPNGGRDYMATAQSIDSQYSYYESPDTTTFHANYNLFPMLARVDSGRFVTNNRSDFIPLDSIFPKDGDIYMLFLSGNGVTHTKPSEDEWYRVSPKPLFLPPLAATSSPTQIEFYLPSEEASPLGCVVQNQFCVQDSKNCGVLGGTIESMTSVRSFLNTNNHSENAANSSFDYFANTIANTQSPTGIISQMGPAILESQTSLWGSRQGPLPPDQWQRDVTRWFDTTLANTQLAFLKAAYFNPTDQTLLQLRNYATGNEKEFCGNQKIRSSGYTSFSLFGLLFTYISGVFIIATSFLIEPIFWILYKRLGYQPYATLEWTTNTTLQLQRLAHEGVGFGTWSRGTEKIPVTLAEDLLGCIDLTIMSHPVLGSNAVQDQDQTDQNGADQIALDETTPDETAPNESMTDQSGISLSSQRLATVGER</sequence>
<feature type="compositionally biased region" description="Polar residues" evidence="1">
    <location>
        <begin position="711"/>
        <end position="728"/>
    </location>
</feature>
<feature type="compositionally biased region" description="Polar residues" evidence="1">
    <location>
        <begin position="687"/>
        <end position="696"/>
    </location>
</feature>
<dbReference type="AlphaFoldDB" id="A0A9W8NBA4"/>
<evidence type="ECO:0000313" key="4">
    <source>
        <dbReference type="Proteomes" id="UP001148614"/>
    </source>
</evidence>
<keyword evidence="2" id="KW-0472">Membrane</keyword>
<name>A0A9W8NBA4_9PEZI</name>
<gene>
    <name evidence="3" type="ORF">NPX13_g7010</name>
</gene>
<feature type="transmembrane region" description="Helical" evidence="2">
    <location>
        <begin position="38"/>
        <end position="57"/>
    </location>
</feature>
<accession>A0A9W8NBA4</accession>
<feature type="transmembrane region" description="Helical" evidence="2">
    <location>
        <begin position="127"/>
        <end position="147"/>
    </location>
</feature>
<feature type="region of interest" description="Disordered" evidence="1">
    <location>
        <begin position="687"/>
        <end position="734"/>
    </location>
</feature>
<keyword evidence="4" id="KW-1185">Reference proteome</keyword>
<keyword evidence="2" id="KW-0812">Transmembrane</keyword>
<protein>
    <submittedName>
        <fullName evidence="3">Uncharacterized protein</fullName>
    </submittedName>
</protein>
<dbReference type="Proteomes" id="UP001148614">
    <property type="component" value="Unassembled WGS sequence"/>
</dbReference>
<dbReference type="VEuPathDB" id="FungiDB:F4678DRAFT_478828"/>
<evidence type="ECO:0000313" key="3">
    <source>
        <dbReference type="EMBL" id="KAJ3566768.1"/>
    </source>
</evidence>
<reference evidence="3" key="1">
    <citation type="submission" date="2022-07" db="EMBL/GenBank/DDBJ databases">
        <title>Genome Sequence of Xylaria arbuscula.</title>
        <authorList>
            <person name="Buettner E."/>
        </authorList>
    </citation>
    <scope>NUCLEOTIDE SEQUENCE</scope>
    <source>
        <strain evidence="3">VT107</strain>
    </source>
</reference>
<dbReference type="EMBL" id="JANPWZ010001319">
    <property type="protein sequence ID" value="KAJ3566768.1"/>
    <property type="molecule type" value="Genomic_DNA"/>
</dbReference>
<proteinExistence type="predicted"/>
<evidence type="ECO:0000256" key="2">
    <source>
        <dbReference type="SAM" id="Phobius"/>
    </source>
</evidence>
<feature type="transmembrane region" description="Helical" evidence="2">
    <location>
        <begin position="587"/>
        <end position="609"/>
    </location>
</feature>
<comment type="caution">
    <text evidence="3">The sequence shown here is derived from an EMBL/GenBank/DDBJ whole genome shotgun (WGS) entry which is preliminary data.</text>
</comment>